<organism evidence="13">
    <name type="scientific">Caenorhabditis remanei</name>
    <name type="common">Caenorhabditis vulgaris</name>
    <dbReference type="NCBI Taxonomy" id="31234"/>
    <lineage>
        <taxon>Eukaryota</taxon>
        <taxon>Metazoa</taxon>
        <taxon>Ecdysozoa</taxon>
        <taxon>Nematoda</taxon>
        <taxon>Chromadorea</taxon>
        <taxon>Rhabditida</taxon>
        <taxon>Rhabditina</taxon>
        <taxon>Rhabditomorpha</taxon>
        <taxon>Rhabditoidea</taxon>
        <taxon>Rhabditidae</taxon>
        <taxon>Peloderinae</taxon>
        <taxon>Caenorhabditis</taxon>
    </lineage>
</organism>
<evidence type="ECO:0000256" key="5">
    <source>
        <dbReference type="ARBA" id="ARBA00023030"/>
    </source>
</evidence>
<dbReference type="CTD" id="9819586"/>
<evidence type="ECO:0000313" key="11">
    <source>
        <dbReference type="EMBL" id="EFP04382.1"/>
    </source>
</evidence>
<reference evidence="12 14" key="2">
    <citation type="submission" date="2019-12" db="EMBL/GenBank/DDBJ databases">
        <title>Chromosome-level assembly of the Caenorhabditis remanei genome.</title>
        <authorList>
            <person name="Teterina A.A."/>
            <person name="Willis J.H."/>
            <person name="Phillips P.C."/>
        </authorList>
    </citation>
    <scope>NUCLEOTIDE SEQUENCE [LARGE SCALE GENOMIC DNA]</scope>
    <source>
        <strain evidence="12 14">PX506</strain>
        <tissue evidence="12">Whole organism</tissue>
    </source>
</reference>
<dbReference type="SUPFAM" id="SSF57501">
    <property type="entry name" value="Cystine-knot cytokines"/>
    <property type="match status" value="1"/>
</dbReference>
<dbReference type="InterPro" id="IPR015615">
    <property type="entry name" value="TGF-beta-rel"/>
</dbReference>
<dbReference type="InterPro" id="IPR017948">
    <property type="entry name" value="TGFb_CS"/>
</dbReference>
<feature type="chain" id="PRO_5035105932" evidence="9">
    <location>
        <begin position="23"/>
        <end position="363"/>
    </location>
</feature>
<dbReference type="GO" id="GO:0008083">
    <property type="term" value="F:growth factor activity"/>
    <property type="evidence" value="ECO:0007669"/>
    <property type="project" value="UniProtKB-KW"/>
</dbReference>
<gene>
    <name evidence="11" type="primary">Cre-daf-7</name>
    <name evidence="11" type="ORF">CRE_25709</name>
    <name evidence="12" type="ORF">GCK72_011869</name>
</gene>
<reference evidence="11" key="1">
    <citation type="submission" date="2007-07" db="EMBL/GenBank/DDBJ databases">
        <title>PCAP assembly of the Caenorhabditis remanei genome.</title>
        <authorList>
            <consortium name="The Caenorhabditis remanei Sequencing Consortium"/>
            <person name="Wilson R.K."/>
        </authorList>
    </citation>
    <scope>NUCLEOTIDE SEQUENCE [LARGE SCALE GENOMIC DNA]</scope>
    <source>
        <strain evidence="11">PB4641</strain>
    </source>
</reference>
<comment type="subcellular location">
    <subcellularLocation>
        <location evidence="1">Secreted</location>
    </subcellularLocation>
</comment>
<dbReference type="Proteomes" id="UP000008281">
    <property type="component" value="Unassembled WGS sequence"/>
</dbReference>
<evidence type="ECO:0000313" key="12">
    <source>
        <dbReference type="EMBL" id="KAF1763602.1"/>
    </source>
</evidence>
<dbReference type="InParanoid" id="E3ML81"/>
<keyword evidence="6" id="KW-1015">Disulfide bond</keyword>
<dbReference type="KEGG" id="crq:GCK72_011869"/>
<dbReference type="STRING" id="31234.E3ML81"/>
<dbReference type="PANTHER" id="PTHR11848:SF303">
    <property type="entry name" value="DAUER LARVA DEVELOPMENT REGULATORY GROWTH FACTOR DAF-7"/>
    <property type="match status" value="1"/>
</dbReference>
<evidence type="ECO:0000256" key="8">
    <source>
        <dbReference type="RuleBase" id="RU000354"/>
    </source>
</evidence>
<feature type="domain" description="TGF-beta family profile" evidence="10">
    <location>
        <begin position="240"/>
        <end position="363"/>
    </location>
</feature>
<dbReference type="OMA" id="CNACMWR"/>
<keyword evidence="7" id="KW-0325">Glycoprotein</keyword>
<evidence type="ECO:0000256" key="4">
    <source>
        <dbReference type="ARBA" id="ARBA00022729"/>
    </source>
</evidence>
<dbReference type="GO" id="GO:0005615">
    <property type="term" value="C:extracellular space"/>
    <property type="evidence" value="ECO:0007669"/>
    <property type="project" value="TreeGrafter"/>
</dbReference>
<dbReference type="OrthoDB" id="5948587at2759"/>
<evidence type="ECO:0000256" key="1">
    <source>
        <dbReference type="ARBA" id="ARBA00004613"/>
    </source>
</evidence>
<evidence type="ECO:0000313" key="13">
    <source>
        <dbReference type="Proteomes" id="UP000008281"/>
    </source>
</evidence>
<dbReference type="HOGENOM" id="CLU_020515_6_0_1"/>
<keyword evidence="3" id="KW-0964">Secreted</keyword>
<dbReference type="PROSITE" id="PS00250">
    <property type="entry name" value="TGF_BETA_1"/>
    <property type="match status" value="1"/>
</dbReference>
<dbReference type="RefSeq" id="XP_003103053.1">
    <property type="nucleotide sequence ID" value="XM_003103005.1"/>
</dbReference>
<dbReference type="eggNOG" id="KOG3900">
    <property type="taxonomic scope" value="Eukaryota"/>
</dbReference>
<keyword evidence="4 9" id="KW-0732">Signal</keyword>
<evidence type="ECO:0000313" key="14">
    <source>
        <dbReference type="Proteomes" id="UP000483820"/>
    </source>
</evidence>
<dbReference type="Proteomes" id="UP000483820">
    <property type="component" value="Chromosome III"/>
</dbReference>
<evidence type="ECO:0000256" key="3">
    <source>
        <dbReference type="ARBA" id="ARBA00022525"/>
    </source>
</evidence>
<keyword evidence="13" id="KW-1185">Reference proteome</keyword>
<dbReference type="AlphaFoldDB" id="E3ML81"/>
<dbReference type="SMART" id="SM00204">
    <property type="entry name" value="TGFB"/>
    <property type="match status" value="1"/>
</dbReference>
<feature type="signal peptide" evidence="9">
    <location>
        <begin position="1"/>
        <end position="22"/>
    </location>
</feature>
<dbReference type="PANTHER" id="PTHR11848">
    <property type="entry name" value="TGF-BETA FAMILY"/>
    <property type="match status" value="1"/>
</dbReference>
<dbReference type="FunFam" id="2.10.90.10:FF:000012">
    <property type="entry name" value="Growth/differentiation factor 9 (Predicted)"/>
    <property type="match status" value="1"/>
</dbReference>
<evidence type="ECO:0000256" key="9">
    <source>
        <dbReference type="SAM" id="SignalP"/>
    </source>
</evidence>
<dbReference type="EMBL" id="WUAV01000003">
    <property type="protein sequence ID" value="KAF1763602.1"/>
    <property type="molecule type" value="Genomic_DNA"/>
</dbReference>
<dbReference type="FunCoup" id="E3ML81">
    <property type="interactions" value="989"/>
</dbReference>
<accession>E3ML81</accession>
<dbReference type="Gene3D" id="2.10.90.10">
    <property type="entry name" value="Cystine-knot cytokines"/>
    <property type="match status" value="1"/>
</dbReference>
<dbReference type="GO" id="GO:0005125">
    <property type="term" value="F:cytokine activity"/>
    <property type="evidence" value="ECO:0007669"/>
    <property type="project" value="TreeGrafter"/>
</dbReference>
<comment type="similarity">
    <text evidence="2 8">Belongs to the TGF-beta family.</text>
</comment>
<dbReference type="EMBL" id="DS268454">
    <property type="protein sequence ID" value="EFP04382.1"/>
    <property type="molecule type" value="Genomic_DNA"/>
</dbReference>
<dbReference type="CDD" id="cd19378">
    <property type="entry name" value="TGF_beta_DAF7"/>
    <property type="match status" value="1"/>
</dbReference>
<dbReference type="GeneID" id="9819586"/>
<keyword evidence="5 8" id="KW-0339">Growth factor</keyword>
<dbReference type="PROSITE" id="PS51362">
    <property type="entry name" value="TGF_BETA_2"/>
    <property type="match status" value="1"/>
</dbReference>
<dbReference type="InterPro" id="IPR001839">
    <property type="entry name" value="TGF-b_C"/>
</dbReference>
<proteinExistence type="inferred from homology"/>
<protein>
    <submittedName>
        <fullName evidence="11">CRE-DAF-7 protein</fullName>
    </submittedName>
</protein>
<evidence type="ECO:0000256" key="2">
    <source>
        <dbReference type="ARBA" id="ARBA00006656"/>
    </source>
</evidence>
<dbReference type="InterPro" id="IPR029034">
    <property type="entry name" value="Cystine-knot_cytokine"/>
</dbReference>
<dbReference type="Pfam" id="PF00019">
    <property type="entry name" value="TGF_beta"/>
    <property type="match status" value="1"/>
</dbReference>
<evidence type="ECO:0000259" key="10">
    <source>
        <dbReference type="PROSITE" id="PS51362"/>
    </source>
</evidence>
<name>E3ML81_CAERE</name>
<evidence type="ECO:0000256" key="6">
    <source>
        <dbReference type="ARBA" id="ARBA00023157"/>
    </source>
</evidence>
<evidence type="ECO:0000256" key="7">
    <source>
        <dbReference type="ARBA" id="ARBA00023180"/>
    </source>
</evidence>
<sequence>MKWWSLPVLILGLSTLWSGTHSATCAKDGACDATLQAWQTEHIMLTILDQLPDVGMGATSPDQIMDPELKKFYQEIQADISEKYSRDKNAEFLFLDAEDPSAGEDRSQFVAAFNMSADLKGMVVVEALLHVATSLPSFEQHSVHEVNVQVFEKKTDMSLGELVTTATFLIKGSQRISIQLPVDAVKRWFTDGKIGGLFVSAMVKDHNIVVHPQQAISKADTMILQVVSRDPRYGISKPSRTRRSATPVCTENNPSKGCCLYDMQISFEKVGWGWVVAPHRYDAFVCKGNCKLNSHHYLNDYGHSKIMRSYSLKFLQHDEELNKLGFCCHPTEYDYIKLIYVNRDGKVTLANVNGMVARRCGCA</sequence>